<name>A0ABW3JM92_9FLAO</name>
<evidence type="ECO:0000313" key="1">
    <source>
        <dbReference type="EMBL" id="MFD0991643.1"/>
    </source>
</evidence>
<dbReference type="RefSeq" id="WP_386104145.1">
    <property type="nucleotide sequence ID" value="NZ_JBHTJR010000004.1"/>
</dbReference>
<reference evidence="2" key="1">
    <citation type="journal article" date="2019" name="Int. J. Syst. Evol. Microbiol.">
        <title>The Global Catalogue of Microorganisms (GCM) 10K type strain sequencing project: providing services to taxonomists for standard genome sequencing and annotation.</title>
        <authorList>
            <consortium name="The Broad Institute Genomics Platform"/>
            <consortium name="The Broad Institute Genome Sequencing Center for Infectious Disease"/>
            <person name="Wu L."/>
            <person name="Ma J."/>
        </authorList>
    </citation>
    <scope>NUCLEOTIDE SEQUENCE [LARGE SCALE GENOMIC DNA]</scope>
    <source>
        <strain evidence="2">CCUG 60527</strain>
    </source>
</reference>
<keyword evidence="2" id="KW-1185">Reference proteome</keyword>
<organism evidence="1 2">
    <name type="scientific">Tenacibaculum geojense</name>
    <dbReference type="NCBI Taxonomy" id="915352"/>
    <lineage>
        <taxon>Bacteria</taxon>
        <taxon>Pseudomonadati</taxon>
        <taxon>Bacteroidota</taxon>
        <taxon>Flavobacteriia</taxon>
        <taxon>Flavobacteriales</taxon>
        <taxon>Flavobacteriaceae</taxon>
        <taxon>Tenacibaculum</taxon>
    </lineage>
</organism>
<sequence length="61" mass="7301">MSVKESSSNTYVRLNESGEFKLVPEEPKKEYELTLYYLDNVFKKFHIKMNGLKELDLNEFH</sequence>
<dbReference type="Proteomes" id="UP001597062">
    <property type="component" value="Unassembled WGS sequence"/>
</dbReference>
<comment type="caution">
    <text evidence="1">The sequence shown here is derived from an EMBL/GenBank/DDBJ whole genome shotgun (WGS) entry which is preliminary data.</text>
</comment>
<proteinExistence type="predicted"/>
<evidence type="ECO:0000313" key="2">
    <source>
        <dbReference type="Proteomes" id="UP001597062"/>
    </source>
</evidence>
<gene>
    <name evidence="1" type="ORF">ACFQ1U_00350</name>
</gene>
<dbReference type="EMBL" id="JBHTJR010000004">
    <property type="protein sequence ID" value="MFD0991643.1"/>
    <property type="molecule type" value="Genomic_DNA"/>
</dbReference>
<protein>
    <submittedName>
        <fullName evidence="1">Uncharacterized protein</fullName>
    </submittedName>
</protein>
<accession>A0ABW3JM92</accession>